<dbReference type="WBParaSite" id="MCU_006109-RA">
    <property type="protein sequence ID" value="MCU_006109-RA"/>
    <property type="gene ID" value="MCU_006109"/>
</dbReference>
<name>A0A5K3FBH8_MESCO</name>
<reference evidence="2" key="1">
    <citation type="submission" date="2019-11" db="UniProtKB">
        <authorList>
            <consortium name="WormBaseParasite"/>
        </authorList>
    </citation>
    <scope>IDENTIFICATION</scope>
</reference>
<protein>
    <submittedName>
        <fullName evidence="2">Uncharacterized protein</fullName>
    </submittedName>
</protein>
<proteinExistence type="predicted"/>
<feature type="region of interest" description="Disordered" evidence="1">
    <location>
        <begin position="1"/>
        <end position="25"/>
    </location>
</feature>
<evidence type="ECO:0000256" key="1">
    <source>
        <dbReference type="SAM" id="MobiDB-lite"/>
    </source>
</evidence>
<evidence type="ECO:0000313" key="2">
    <source>
        <dbReference type="WBParaSite" id="MCU_006109-RA"/>
    </source>
</evidence>
<feature type="compositionally biased region" description="Basic and acidic residues" evidence="1">
    <location>
        <begin position="14"/>
        <end position="24"/>
    </location>
</feature>
<dbReference type="AlphaFoldDB" id="A0A5K3FBH8"/>
<organism evidence="2">
    <name type="scientific">Mesocestoides corti</name>
    <name type="common">Flatworm</name>
    <dbReference type="NCBI Taxonomy" id="53468"/>
    <lineage>
        <taxon>Eukaryota</taxon>
        <taxon>Metazoa</taxon>
        <taxon>Spiralia</taxon>
        <taxon>Lophotrochozoa</taxon>
        <taxon>Platyhelminthes</taxon>
        <taxon>Cestoda</taxon>
        <taxon>Eucestoda</taxon>
        <taxon>Cyclophyllidea</taxon>
        <taxon>Mesocestoididae</taxon>
        <taxon>Mesocestoides</taxon>
    </lineage>
</organism>
<accession>A0A5K3FBH8</accession>
<feature type="compositionally biased region" description="Polar residues" evidence="1">
    <location>
        <begin position="1"/>
        <end position="11"/>
    </location>
</feature>
<sequence length="71" mass="7677">MKTGTTEQAILTNHKPEPQARRLPSESTTLATQVGCLSSSHAIGTQRDTGLAKASVVQYVCTPRRRHSSDI</sequence>